<evidence type="ECO:0000313" key="1">
    <source>
        <dbReference type="EMBL" id="GFJ77822.1"/>
    </source>
</evidence>
<protein>
    <recommendedName>
        <fullName evidence="3">3-keto-5-aminohexanoate cleavage protein</fullName>
    </recommendedName>
</protein>
<dbReference type="AlphaFoldDB" id="A0A6V8JYK3"/>
<dbReference type="GO" id="GO:0043720">
    <property type="term" value="F:3-keto-5-aminohexanoate cleavage activity"/>
    <property type="evidence" value="ECO:0007669"/>
    <property type="project" value="InterPro"/>
</dbReference>
<keyword evidence="2" id="KW-1185">Reference proteome</keyword>
<comment type="caution">
    <text evidence="1">The sequence shown here is derived from an EMBL/GenBank/DDBJ whole genome shotgun (WGS) entry which is preliminary data.</text>
</comment>
<dbReference type="PANTHER" id="PTHR37418:SF1">
    <property type="entry name" value="3-KETO-5-AMINOHEXANOATE CLEAVAGE PROTEIN"/>
    <property type="match status" value="1"/>
</dbReference>
<dbReference type="RefSeq" id="WP_173055430.1">
    <property type="nucleotide sequence ID" value="NZ_BAABGO010000036.1"/>
</dbReference>
<sequence length="240" mass="25404">MLKACLNGGVLRHQHPAVPITPAEVAADAVRCETVGATAVHVHPRDEDGRETLAAEAVDATVAALRRACPELPVGVTTGAWVAPDPDERVAAVESWTVLPDFASVNVHEEGAERVAAALHSRGIGVEAGLWTPAAVAAYRDWRVPCLRLLLECMEPEEEAALANAHAMLDALGGGQPVPVLLHAEGPAVWAVLEEAMRLGLHARVGLEDTRMMPDGTMAPDNRALVEAALTFQRTPRSAE</sequence>
<organism evidence="1 2">
    <name type="scientific">Phytohabitans houttuyneae</name>
    <dbReference type="NCBI Taxonomy" id="1076126"/>
    <lineage>
        <taxon>Bacteria</taxon>
        <taxon>Bacillati</taxon>
        <taxon>Actinomycetota</taxon>
        <taxon>Actinomycetes</taxon>
        <taxon>Micromonosporales</taxon>
        <taxon>Micromonosporaceae</taxon>
    </lineage>
</organism>
<accession>A0A6V8JYK3</accession>
<reference evidence="1 2" key="1">
    <citation type="submission" date="2020-03" db="EMBL/GenBank/DDBJ databases">
        <title>Whole genome shotgun sequence of Phytohabitans houttuyneae NBRC 108639.</title>
        <authorList>
            <person name="Komaki H."/>
            <person name="Tamura T."/>
        </authorList>
    </citation>
    <scope>NUCLEOTIDE SEQUENCE [LARGE SCALE GENOMIC DNA]</scope>
    <source>
        <strain evidence="1 2">NBRC 108639</strain>
    </source>
</reference>
<dbReference type="Gene3D" id="3.20.20.70">
    <property type="entry name" value="Aldolase class I"/>
    <property type="match status" value="1"/>
</dbReference>
<dbReference type="InterPro" id="IPR013785">
    <property type="entry name" value="Aldolase_TIM"/>
</dbReference>
<proteinExistence type="predicted"/>
<dbReference type="Proteomes" id="UP000482800">
    <property type="component" value="Unassembled WGS sequence"/>
</dbReference>
<reference evidence="1 2" key="2">
    <citation type="submission" date="2020-03" db="EMBL/GenBank/DDBJ databases">
        <authorList>
            <person name="Ichikawa N."/>
            <person name="Kimura A."/>
            <person name="Kitahashi Y."/>
            <person name="Uohara A."/>
        </authorList>
    </citation>
    <scope>NUCLEOTIDE SEQUENCE [LARGE SCALE GENOMIC DNA]</scope>
    <source>
        <strain evidence="1 2">NBRC 108639</strain>
    </source>
</reference>
<dbReference type="PANTHER" id="PTHR37418">
    <property type="entry name" value="3-KETO-5-AMINOHEXANOATE CLEAVAGE ENZYME-RELATED"/>
    <property type="match status" value="1"/>
</dbReference>
<evidence type="ECO:0000313" key="2">
    <source>
        <dbReference type="Proteomes" id="UP000482800"/>
    </source>
</evidence>
<gene>
    <name evidence="1" type="ORF">Phou_020020</name>
</gene>
<dbReference type="EMBL" id="BLPF01000001">
    <property type="protein sequence ID" value="GFJ77822.1"/>
    <property type="molecule type" value="Genomic_DNA"/>
</dbReference>
<evidence type="ECO:0008006" key="3">
    <source>
        <dbReference type="Google" id="ProtNLM"/>
    </source>
</evidence>
<dbReference type="Pfam" id="PF05853">
    <property type="entry name" value="BKACE"/>
    <property type="match status" value="2"/>
</dbReference>
<dbReference type="InterPro" id="IPR008567">
    <property type="entry name" value="BKACE"/>
</dbReference>
<name>A0A6V8JYK3_9ACTN</name>